<feature type="transmembrane region" description="Helical" evidence="6">
    <location>
        <begin position="57"/>
        <end position="79"/>
    </location>
</feature>
<dbReference type="PANTHER" id="PTHR19432">
    <property type="entry name" value="SUGAR TRANSPORTER"/>
    <property type="match status" value="1"/>
</dbReference>
<keyword evidence="4 6" id="KW-1133">Transmembrane helix</keyword>
<keyword evidence="3 6" id="KW-0812">Transmembrane</keyword>
<organism evidence="7 8">
    <name type="scientific">Polarella glacialis</name>
    <name type="common">Dinoflagellate</name>
    <dbReference type="NCBI Taxonomy" id="89957"/>
    <lineage>
        <taxon>Eukaryota</taxon>
        <taxon>Sar</taxon>
        <taxon>Alveolata</taxon>
        <taxon>Dinophyceae</taxon>
        <taxon>Suessiales</taxon>
        <taxon>Suessiaceae</taxon>
        <taxon>Polarella</taxon>
    </lineage>
</organism>
<dbReference type="EMBL" id="CAJNNW010033271">
    <property type="protein sequence ID" value="CAE8717934.1"/>
    <property type="molecule type" value="Genomic_DNA"/>
</dbReference>
<dbReference type="InterPro" id="IPR036259">
    <property type="entry name" value="MFS_trans_sf"/>
</dbReference>
<evidence type="ECO:0000256" key="2">
    <source>
        <dbReference type="ARBA" id="ARBA00022448"/>
    </source>
</evidence>
<keyword evidence="5 6" id="KW-0472">Membrane</keyword>
<reference evidence="7" key="1">
    <citation type="submission" date="2021-02" db="EMBL/GenBank/DDBJ databases">
        <authorList>
            <person name="Dougan E. K."/>
            <person name="Rhodes N."/>
            <person name="Thang M."/>
            <person name="Chan C."/>
        </authorList>
    </citation>
    <scope>NUCLEOTIDE SEQUENCE</scope>
</reference>
<dbReference type="PANTHER" id="PTHR19432:SF35">
    <property type="entry name" value="SOLUTE CARRIER FAMILY 45 MEMBER 3 ISOFORM X1"/>
    <property type="match status" value="1"/>
</dbReference>
<evidence type="ECO:0000256" key="5">
    <source>
        <dbReference type="ARBA" id="ARBA00023136"/>
    </source>
</evidence>
<dbReference type="GO" id="GO:0016020">
    <property type="term" value="C:membrane"/>
    <property type="evidence" value="ECO:0007669"/>
    <property type="project" value="UniProtKB-SubCell"/>
</dbReference>
<protein>
    <submittedName>
        <fullName evidence="7">Uncharacterized protein</fullName>
    </submittedName>
</protein>
<dbReference type="SUPFAM" id="SSF103473">
    <property type="entry name" value="MFS general substrate transporter"/>
    <property type="match status" value="1"/>
</dbReference>
<evidence type="ECO:0000256" key="3">
    <source>
        <dbReference type="ARBA" id="ARBA00022692"/>
    </source>
</evidence>
<gene>
    <name evidence="7" type="ORF">PGLA2088_LOCUS39783</name>
</gene>
<feature type="transmembrane region" description="Helical" evidence="6">
    <location>
        <begin position="28"/>
        <end position="45"/>
    </location>
</feature>
<comment type="subcellular location">
    <subcellularLocation>
        <location evidence="1">Membrane</location>
        <topology evidence="1">Multi-pass membrane protein</topology>
    </subcellularLocation>
</comment>
<feature type="transmembrane region" description="Helical" evidence="6">
    <location>
        <begin position="85"/>
        <end position="110"/>
    </location>
</feature>
<dbReference type="GO" id="GO:0008506">
    <property type="term" value="F:sucrose:proton symporter activity"/>
    <property type="evidence" value="ECO:0007669"/>
    <property type="project" value="TreeGrafter"/>
</dbReference>
<dbReference type="AlphaFoldDB" id="A0A813L8I1"/>
<evidence type="ECO:0000256" key="1">
    <source>
        <dbReference type="ARBA" id="ARBA00004141"/>
    </source>
</evidence>
<evidence type="ECO:0000313" key="8">
    <source>
        <dbReference type="Proteomes" id="UP000626109"/>
    </source>
</evidence>
<dbReference type="Pfam" id="PF13347">
    <property type="entry name" value="MFS_2"/>
    <property type="match status" value="1"/>
</dbReference>
<name>A0A813L8I1_POLGL</name>
<keyword evidence="2" id="KW-0813">Transport</keyword>
<evidence type="ECO:0000256" key="6">
    <source>
        <dbReference type="SAM" id="Phobius"/>
    </source>
</evidence>
<dbReference type="Gene3D" id="1.20.1250.20">
    <property type="entry name" value="MFS general substrate transporter like domains"/>
    <property type="match status" value="1"/>
</dbReference>
<evidence type="ECO:0000256" key="4">
    <source>
        <dbReference type="ARBA" id="ARBA00022989"/>
    </source>
</evidence>
<proteinExistence type="predicted"/>
<accession>A0A813L8I1</accession>
<sequence length="112" mass="12209">MWAFLGPNSAPYMVHLGMGHSLATLNNVAGPIVGFFTGPIVGAWSDRCTSRFGRRRPVILVGLISTWVAWFCSFVVVVVEVLFVIVSLLLLFVVVGLISIGWLGFAKFVLLI</sequence>
<comment type="caution">
    <text evidence="7">The sequence shown here is derived from an EMBL/GenBank/DDBJ whole genome shotgun (WGS) entry which is preliminary data.</text>
</comment>
<dbReference type="Proteomes" id="UP000626109">
    <property type="component" value="Unassembled WGS sequence"/>
</dbReference>
<evidence type="ECO:0000313" key="7">
    <source>
        <dbReference type="EMBL" id="CAE8717934.1"/>
    </source>
</evidence>